<dbReference type="EMBL" id="KZ772673">
    <property type="protein sequence ID" value="PTQ50071.1"/>
    <property type="molecule type" value="Genomic_DNA"/>
</dbReference>
<name>A0A2R6XVD9_MARPO</name>
<protein>
    <submittedName>
        <fullName evidence="1">Uncharacterized protein</fullName>
    </submittedName>
</protein>
<reference evidence="2" key="1">
    <citation type="journal article" date="2017" name="Cell">
        <title>Insights into land plant evolution garnered from the Marchantia polymorpha genome.</title>
        <authorList>
            <person name="Bowman J.L."/>
            <person name="Kohchi T."/>
            <person name="Yamato K.T."/>
            <person name="Jenkins J."/>
            <person name="Shu S."/>
            <person name="Ishizaki K."/>
            <person name="Yamaoka S."/>
            <person name="Nishihama R."/>
            <person name="Nakamura Y."/>
            <person name="Berger F."/>
            <person name="Adam C."/>
            <person name="Aki S.S."/>
            <person name="Althoff F."/>
            <person name="Araki T."/>
            <person name="Arteaga-Vazquez M.A."/>
            <person name="Balasubrmanian S."/>
            <person name="Barry K."/>
            <person name="Bauer D."/>
            <person name="Boehm C.R."/>
            <person name="Briginshaw L."/>
            <person name="Caballero-Perez J."/>
            <person name="Catarino B."/>
            <person name="Chen F."/>
            <person name="Chiyoda S."/>
            <person name="Chovatia M."/>
            <person name="Davies K.M."/>
            <person name="Delmans M."/>
            <person name="Demura T."/>
            <person name="Dierschke T."/>
            <person name="Dolan L."/>
            <person name="Dorantes-Acosta A.E."/>
            <person name="Eklund D.M."/>
            <person name="Florent S.N."/>
            <person name="Flores-Sandoval E."/>
            <person name="Fujiyama A."/>
            <person name="Fukuzawa H."/>
            <person name="Galik B."/>
            <person name="Grimanelli D."/>
            <person name="Grimwood J."/>
            <person name="Grossniklaus U."/>
            <person name="Hamada T."/>
            <person name="Haseloff J."/>
            <person name="Hetherington A.J."/>
            <person name="Higo A."/>
            <person name="Hirakawa Y."/>
            <person name="Hundley H.N."/>
            <person name="Ikeda Y."/>
            <person name="Inoue K."/>
            <person name="Inoue S.I."/>
            <person name="Ishida S."/>
            <person name="Jia Q."/>
            <person name="Kakita M."/>
            <person name="Kanazawa T."/>
            <person name="Kawai Y."/>
            <person name="Kawashima T."/>
            <person name="Kennedy M."/>
            <person name="Kinose K."/>
            <person name="Kinoshita T."/>
            <person name="Kohara Y."/>
            <person name="Koide E."/>
            <person name="Komatsu K."/>
            <person name="Kopischke S."/>
            <person name="Kubo M."/>
            <person name="Kyozuka J."/>
            <person name="Lagercrantz U."/>
            <person name="Lin S.S."/>
            <person name="Lindquist E."/>
            <person name="Lipzen A.M."/>
            <person name="Lu C.W."/>
            <person name="De Luna E."/>
            <person name="Martienssen R.A."/>
            <person name="Minamino N."/>
            <person name="Mizutani M."/>
            <person name="Mizutani M."/>
            <person name="Mochizuki N."/>
            <person name="Monte I."/>
            <person name="Mosher R."/>
            <person name="Nagasaki H."/>
            <person name="Nakagami H."/>
            <person name="Naramoto S."/>
            <person name="Nishitani K."/>
            <person name="Ohtani M."/>
            <person name="Okamoto T."/>
            <person name="Okumura M."/>
            <person name="Phillips J."/>
            <person name="Pollak B."/>
            <person name="Reinders A."/>
            <person name="Rovekamp M."/>
            <person name="Sano R."/>
            <person name="Sawa S."/>
            <person name="Schmid M.W."/>
            <person name="Shirakawa M."/>
            <person name="Solano R."/>
            <person name="Spunde A."/>
            <person name="Suetsugu N."/>
            <person name="Sugano S."/>
            <person name="Sugiyama A."/>
            <person name="Sun R."/>
            <person name="Suzuki Y."/>
            <person name="Takenaka M."/>
            <person name="Takezawa D."/>
            <person name="Tomogane H."/>
            <person name="Tsuzuki M."/>
            <person name="Ueda T."/>
            <person name="Umeda M."/>
            <person name="Ward J.M."/>
            <person name="Watanabe Y."/>
            <person name="Yazaki K."/>
            <person name="Yokoyama R."/>
            <person name="Yoshitake Y."/>
            <person name="Yotsui I."/>
            <person name="Zachgo S."/>
            <person name="Schmutz J."/>
        </authorList>
    </citation>
    <scope>NUCLEOTIDE SEQUENCE [LARGE SCALE GENOMIC DNA]</scope>
    <source>
        <strain evidence="2">Tak-1</strain>
    </source>
</reference>
<organism evidence="1 2">
    <name type="scientific">Marchantia polymorpha</name>
    <name type="common">Common liverwort</name>
    <name type="synonym">Marchantia aquatica</name>
    <dbReference type="NCBI Taxonomy" id="3197"/>
    <lineage>
        <taxon>Eukaryota</taxon>
        <taxon>Viridiplantae</taxon>
        <taxon>Streptophyta</taxon>
        <taxon>Embryophyta</taxon>
        <taxon>Marchantiophyta</taxon>
        <taxon>Marchantiopsida</taxon>
        <taxon>Marchantiidae</taxon>
        <taxon>Marchantiales</taxon>
        <taxon>Marchantiaceae</taxon>
        <taxon>Marchantia</taxon>
    </lineage>
</organism>
<dbReference type="AlphaFoldDB" id="A0A2R6XVD9"/>
<accession>A0A2R6XVD9</accession>
<sequence length="183" mass="19373">MNVCASVLGWSGMGPAPHSLPALAYFTFASVGIFASTPPPHASAICHIRMRSVSRAGRPPAVKHESRGIMTGAQPNNSFDHQHVCLFSSATPRSLPPSPRPHPSLLPGPCSQFGRCQPHLAIARHLLAALAPSSERPALTLEEFSFVVRLSGLMTTASLRTSSALPRSPLRALAEPDSSTVRA</sequence>
<proteinExistence type="predicted"/>
<gene>
    <name evidence="1" type="ORF">MARPO_0001s0124</name>
</gene>
<dbReference type="Proteomes" id="UP000244005">
    <property type="component" value="Unassembled WGS sequence"/>
</dbReference>
<evidence type="ECO:0000313" key="1">
    <source>
        <dbReference type="EMBL" id="PTQ50071.1"/>
    </source>
</evidence>
<evidence type="ECO:0000313" key="2">
    <source>
        <dbReference type="Proteomes" id="UP000244005"/>
    </source>
</evidence>
<keyword evidence="2" id="KW-1185">Reference proteome</keyword>